<dbReference type="AlphaFoldDB" id="A0A956SIF9"/>
<evidence type="ECO:0000256" key="1">
    <source>
        <dbReference type="SAM" id="SignalP"/>
    </source>
</evidence>
<feature type="chain" id="PRO_5037223514" description="Bacterial repeat domain-containing protein" evidence="1">
    <location>
        <begin position="22"/>
        <end position="122"/>
    </location>
</feature>
<evidence type="ECO:0008006" key="4">
    <source>
        <dbReference type="Google" id="ProtNLM"/>
    </source>
</evidence>
<feature type="signal peptide" evidence="1">
    <location>
        <begin position="1"/>
        <end position="21"/>
    </location>
</feature>
<dbReference type="Proteomes" id="UP000739538">
    <property type="component" value="Unassembled WGS sequence"/>
</dbReference>
<name>A0A956SIF9_UNCEI</name>
<gene>
    <name evidence="2" type="ORF">KDA27_27155</name>
</gene>
<protein>
    <recommendedName>
        <fullName evidence="4">Bacterial repeat domain-containing protein</fullName>
    </recommendedName>
</protein>
<evidence type="ECO:0000313" key="2">
    <source>
        <dbReference type="EMBL" id="MCA9759503.1"/>
    </source>
</evidence>
<comment type="caution">
    <text evidence="2">The sequence shown here is derived from an EMBL/GenBank/DDBJ whole genome shotgun (WGS) entry which is preliminary data.</text>
</comment>
<dbReference type="EMBL" id="JAGQHS010000369">
    <property type="protein sequence ID" value="MCA9759503.1"/>
    <property type="molecule type" value="Genomic_DNA"/>
</dbReference>
<keyword evidence="1" id="KW-0732">Signal</keyword>
<reference evidence="2" key="1">
    <citation type="submission" date="2020-04" db="EMBL/GenBank/DDBJ databases">
        <authorList>
            <person name="Zhang T."/>
        </authorList>
    </citation>
    <scope>NUCLEOTIDE SEQUENCE</scope>
    <source>
        <strain evidence="2">HKST-UBA02</strain>
    </source>
</reference>
<proteinExistence type="predicted"/>
<reference evidence="2" key="2">
    <citation type="journal article" date="2021" name="Microbiome">
        <title>Successional dynamics and alternative stable states in a saline activated sludge microbial community over 9 years.</title>
        <authorList>
            <person name="Wang Y."/>
            <person name="Ye J."/>
            <person name="Ju F."/>
            <person name="Liu L."/>
            <person name="Boyd J.A."/>
            <person name="Deng Y."/>
            <person name="Parks D.H."/>
            <person name="Jiang X."/>
            <person name="Yin X."/>
            <person name="Woodcroft B.J."/>
            <person name="Tyson G.W."/>
            <person name="Hugenholtz P."/>
            <person name="Polz M.F."/>
            <person name="Zhang T."/>
        </authorList>
    </citation>
    <scope>NUCLEOTIDE SEQUENCE</scope>
    <source>
        <strain evidence="2">HKST-UBA02</strain>
    </source>
</reference>
<accession>A0A956SIF9</accession>
<dbReference type="PROSITE" id="PS51257">
    <property type="entry name" value="PROKAR_LIPOPROTEIN"/>
    <property type="match status" value="1"/>
</dbReference>
<sequence>MAVRPLHRCLLVVAVTCFATAGCGTRYLNGCGPSGRIVHAAVRPPGSGAVVVDFGDRQGVAGDSLEIQWPGGELPVEAIPEVGWVFDRWEGGVTTPTSRRTKLNGRRNGHVICVFRAETSEK</sequence>
<organism evidence="2 3">
    <name type="scientific">Eiseniibacteriota bacterium</name>
    <dbReference type="NCBI Taxonomy" id="2212470"/>
    <lineage>
        <taxon>Bacteria</taxon>
        <taxon>Candidatus Eiseniibacteriota</taxon>
    </lineage>
</organism>
<evidence type="ECO:0000313" key="3">
    <source>
        <dbReference type="Proteomes" id="UP000739538"/>
    </source>
</evidence>